<evidence type="ECO:0000313" key="5">
    <source>
        <dbReference type="Proteomes" id="UP001501508"/>
    </source>
</evidence>
<sequence length="388" mass="43197">MTSSDRQRLEALANKWLKGNITLEEEEEFSAWYNRDQDLPVFVPPHAAGSEEEHREKILTEIRRRKQRIPYTGWWGRGAAAALLLLALACGGFLFTYGYKNRAGRVESAISGDVVPGGEKATLIFDNGHSVRLDEQQNGVLIDDHGVRVRKEDGMVVYEATGPGQAKTGYNIITTPRGGQYSLRLPDGSTVWLNAASSLRYPTRFTGGNRTVELKGEAFFDIVPYETPGKGGAGKIPFVVNVHGKQTVTVLGTRFNINGYDDELSVKTTLVEGSIEVLAGKGESTRLKPNQQSTLASNGRLTVTERPDMEEAIAWKNGQILFKDTDIKDIMRQIERWYDVDVVYRDEIPTRLYNGGISRNSKLSSLLEILETSGIRFKVEGKQIIVTR</sequence>
<dbReference type="PANTHER" id="PTHR30273:SF2">
    <property type="entry name" value="PROTEIN FECR"/>
    <property type="match status" value="1"/>
</dbReference>
<dbReference type="Pfam" id="PF16344">
    <property type="entry name" value="FecR_C"/>
    <property type="match status" value="1"/>
</dbReference>
<accession>A0ABP8M043</accession>
<feature type="domain" description="FecR protein" evidence="2">
    <location>
        <begin position="173"/>
        <end position="275"/>
    </location>
</feature>
<gene>
    <name evidence="4" type="ORF">GCM10023091_24860</name>
</gene>
<organism evidence="4 5">
    <name type="scientific">Ravibacter arvi</name>
    <dbReference type="NCBI Taxonomy" id="2051041"/>
    <lineage>
        <taxon>Bacteria</taxon>
        <taxon>Pseudomonadati</taxon>
        <taxon>Bacteroidota</taxon>
        <taxon>Cytophagia</taxon>
        <taxon>Cytophagales</taxon>
        <taxon>Spirosomataceae</taxon>
        <taxon>Ravibacter</taxon>
    </lineage>
</organism>
<evidence type="ECO:0000259" key="3">
    <source>
        <dbReference type="Pfam" id="PF16344"/>
    </source>
</evidence>
<keyword evidence="1" id="KW-0812">Transmembrane</keyword>
<keyword evidence="1" id="KW-1133">Transmembrane helix</keyword>
<dbReference type="PANTHER" id="PTHR30273">
    <property type="entry name" value="PERIPLASMIC SIGNAL SENSOR AND SIGMA FACTOR ACTIVATOR FECR-RELATED"/>
    <property type="match status" value="1"/>
</dbReference>
<proteinExistence type="predicted"/>
<evidence type="ECO:0000313" key="4">
    <source>
        <dbReference type="EMBL" id="GAA4440757.1"/>
    </source>
</evidence>
<evidence type="ECO:0000256" key="1">
    <source>
        <dbReference type="SAM" id="Phobius"/>
    </source>
</evidence>
<dbReference type="Proteomes" id="UP001501508">
    <property type="component" value="Unassembled WGS sequence"/>
</dbReference>
<dbReference type="EMBL" id="BAABEY010000024">
    <property type="protein sequence ID" value="GAA4440757.1"/>
    <property type="molecule type" value="Genomic_DNA"/>
</dbReference>
<protein>
    <submittedName>
        <fullName evidence="4">DUF4974 domain-containing protein</fullName>
    </submittedName>
</protein>
<dbReference type="InterPro" id="IPR032508">
    <property type="entry name" value="FecR_C"/>
</dbReference>
<dbReference type="InterPro" id="IPR006860">
    <property type="entry name" value="FecR"/>
</dbReference>
<dbReference type="RefSeq" id="WP_345029598.1">
    <property type="nucleotide sequence ID" value="NZ_BAABEY010000024.1"/>
</dbReference>
<comment type="caution">
    <text evidence="4">The sequence shown here is derived from an EMBL/GenBank/DDBJ whole genome shotgun (WGS) entry which is preliminary data.</text>
</comment>
<reference evidence="5" key="1">
    <citation type="journal article" date="2019" name="Int. J. Syst. Evol. Microbiol.">
        <title>The Global Catalogue of Microorganisms (GCM) 10K type strain sequencing project: providing services to taxonomists for standard genome sequencing and annotation.</title>
        <authorList>
            <consortium name="The Broad Institute Genomics Platform"/>
            <consortium name="The Broad Institute Genome Sequencing Center for Infectious Disease"/>
            <person name="Wu L."/>
            <person name="Ma J."/>
        </authorList>
    </citation>
    <scope>NUCLEOTIDE SEQUENCE [LARGE SCALE GENOMIC DNA]</scope>
    <source>
        <strain evidence="5">JCM 31920</strain>
    </source>
</reference>
<dbReference type="Gene3D" id="2.60.120.1440">
    <property type="match status" value="1"/>
</dbReference>
<keyword evidence="1" id="KW-0472">Membrane</keyword>
<evidence type="ECO:0000259" key="2">
    <source>
        <dbReference type="Pfam" id="PF04773"/>
    </source>
</evidence>
<name>A0ABP8M043_9BACT</name>
<dbReference type="Pfam" id="PF04773">
    <property type="entry name" value="FecR"/>
    <property type="match status" value="1"/>
</dbReference>
<dbReference type="InterPro" id="IPR012373">
    <property type="entry name" value="Ferrdict_sens_TM"/>
</dbReference>
<feature type="domain" description="Protein FecR C-terminal" evidence="3">
    <location>
        <begin position="320"/>
        <end position="386"/>
    </location>
</feature>
<keyword evidence="5" id="KW-1185">Reference proteome</keyword>
<feature type="transmembrane region" description="Helical" evidence="1">
    <location>
        <begin position="74"/>
        <end position="99"/>
    </location>
</feature>
<dbReference type="Gene3D" id="3.55.50.30">
    <property type="match status" value="1"/>
</dbReference>